<dbReference type="EMBL" id="BAAAPC010000010">
    <property type="protein sequence ID" value="GAA1997695.1"/>
    <property type="molecule type" value="Genomic_DNA"/>
</dbReference>
<feature type="transmembrane region" description="Helical" evidence="7">
    <location>
        <begin position="122"/>
        <end position="139"/>
    </location>
</feature>
<comment type="caution">
    <text evidence="9">The sequence shown here is derived from an EMBL/GenBank/DDBJ whole genome shotgun (WGS) entry which is preliminary data.</text>
</comment>
<evidence type="ECO:0000256" key="6">
    <source>
        <dbReference type="SAM" id="MobiDB-lite"/>
    </source>
</evidence>
<dbReference type="InterPro" id="IPR007267">
    <property type="entry name" value="GtrA_DPMS_TM"/>
</dbReference>
<dbReference type="PANTHER" id="PTHR38459">
    <property type="entry name" value="PROPHAGE BACTOPRENOL-LINKED GLUCOSE TRANSLOCASE HOMOLOG"/>
    <property type="match status" value="1"/>
</dbReference>
<reference evidence="9 10" key="1">
    <citation type="journal article" date="2019" name="Int. J. Syst. Evol. Microbiol.">
        <title>The Global Catalogue of Microorganisms (GCM) 10K type strain sequencing project: providing services to taxonomists for standard genome sequencing and annotation.</title>
        <authorList>
            <consortium name="The Broad Institute Genomics Platform"/>
            <consortium name="The Broad Institute Genome Sequencing Center for Infectious Disease"/>
            <person name="Wu L."/>
            <person name="Ma J."/>
        </authorList>
    </citation>
    <scope>NUCLEOTIDE SEQUENCE [LARGE SCALE GENOMIC DNA]</scope>
    <source>
        <strain evidence="9 10">JCM 15313</strain>
    </source>
</reference>
<accession>A0ABN2T317</accession>
<feature type="transmembrane region" description="Helical" evidence="7">
    <location>
        <begin position="21"/>
        <end position="40"/>
    </location>
</feature>
<proteinExistence type="inferred from homology"/>
<dbReference type="Proteomes" id="UP001501585">
    <property type="component" value="Unassembled WGS sequence"/>
</dbReference>
<evidence type="ECO:0000259" key="8">
    <source>
        <dbReference type="Pfam" id="PF04138"/>
    </source>
</evidence>
<feature type="transmembrane region" description="Helical" evidence="7">
    <location>
        <begin position="84"/>
        <end position="110"/>
    </location>
</feature>
<dbReference type="InterPro" id="IPR051401">
    <property type="entry name" value="GtrA_CellWall_Glycosyl"/>
</dbReference>
<dbReference type="RefSeq" id="WP_344102166.1">
    <property type="nucleotide sequence ID" value="NZ_BAAAPC010000010.1"/>
</dbReference>
<evidence type="ECO:0000256" key="3">
    <source>
        <dbReference type="ARBA" id="ARBA00022692"/>
    </source>
</evidence>
<evidence type="ECO:0000313" key="9">
    <source>
        <dbReference type="EMBL" id="GAA1997695.1"/>
    </source>
</evidence>
<evidence type="ECO:0000256" key="1">
    <source>
        <dbReference type="ARBA" id="ARBA00004141"/>
    </source>
</evidence>
<protein>
    <recommendedName>
        <fullName evidence="8">GtrA/DPMS transmembrane domain-containing protein</fullName>
    </recommendedName>
</protein>
<name>A0ABN2T317_9ACTN</name>
<keyword evidence="3 7" id="KW-0812">Transmembrane</keyword>
<evidence type="ECO:0000313" key="10">
    <source>
        <dbReference type="Proteomes" id="UP001501585"/>
    </source>
</evidence>
<evidence type="ECO:0000256" key="5">
    <source>
        <dbReference type="ARBA" id="ARBA00023136"/>
    </source>
</evidence>
<keyword evidence="4 7" id="KW-1133">Transmembrane helix</keyword>
<evidence type="ECO:0000256" key="2">
    <source>
        <dbReference type="ARBA" id="ARBA00009399"/>
    </source>
</evidence>
<dbReference type="Pfam" id="PF04138">
    <property type="entry name" value="GtrA_DPMS_TM"/>
    <property type="match status" value="1"/>
</dbReference>
<gene>
    <name evidence="9" type="ORF">GCM10009799_25840</name>
</gene>
<keyword evidence="10" id="KW-1185">Reference proteome</keyword>
<comment type="similarity">
    <text evidence="2">Belongs to the GtrA family.</text>
</comment>
<comment type="subcellular location">
    <subcellularLocation>
        <location evidence="1">Membrane</location>
        <topology evidence="1">Multi-pass membrane protein</topology>
    </subcellularLocation>
</comment>
<feature type="transmembrane region" description="Helical" evidence="7">
    <location>
        <begin position="46"/>
        <end position="64"/>
    </location>
</feature>
<organism evidence="9 10">
    <name type="scientific">Nocardiopsis rhodophaea</name>
    <dbReference type="NCBI Taxonomy" id="280238"/>
    <lineage>
        <taxon>Bacteria</taxon>
        <taxon>Bacillati</taxon>
        <taxon>Actinomycetota</taxon>
        <taxon>Actinomycetes</taxon>
        <taxon>Streptosporangiales</taxon>
        <taxon>Nocardiopsidaceae</taxon>
        <taxon>Nocardiopsis</taxon>
    </lineage>
</organism>
<evidence type="ECO:0000256" key="4">
    <source>
        <dbReference type="ARBA" id="ARBA00022989"/>
    </source>
</evidence>
<keyword evidence="5 7" id="KW-0472">Membrane</keyword>
<evidence type="ECO:0000256" key="7">
    <source>
        <dbReference type="SAM" id="Phobius"/>
    </source>
</evidence>
<dbReference type="PANTHER" id="PTHR38459:SF1">
    <property type="entry name" value="PROPHAGE BACTOPRENOL-LINKED GLUCOSE TRANSLOCASE HOMOLOG"/>
    <property type="match status" value="1"/>
</dbReference>
<sequence>MRIAHALYQRFSQLIHELAKFGTVGALAFVVQLSTTNLMWTVFGVSALAGQAVGTVVATMVAFLGHRHWTFNTRARTGLGREYLLFFIMNGVGLLIQLGCVGTTVGILGLDSPLARNISGNFIGVGLGTLFRFWSYRLWVFPAEAKHMSVASHETTAPPAARAAEEPARQA</sequence>
<feature type="domain" description="GtrA/DPMS transmembrane" evidence="8">
    <location>
        <begin position="20"/>
        <end position="141"/>
    </location>
</feature>
<feature type="region of interest" description="Disordered" evidence="6">
    <location>
        <begin position="152"/>
        <end position="171"/>
    </location>
</feature>